<evidence type="ECO:0000313" key="3">
    <source>
        <dbReference type="Proteomes" id="UP000008225"/>
    </source>
</evidence>
<organism evidence="2 3">
    <name type="scientific">Callithrix jacchus</name>
    <name type="common">White-tufted-ear marmoset</name>
    <name type="synonym">Simia Jacchus</name>
    <dbReference type="NCBI Taxonomy" id="9483"/>
    <lineage>
        <taxon>Eukaryota</taxon>
        <taxon>Metazoa</taxon>
        <taxon>Chordata</taxon>
        <taxon>Craniata</taxon>
        <taxon>Vertebrata</taxon>
        <taxon>Euteleostomi</taxon>
        <taxon>Mammalia</taxon>
        <taxon>Eutheria</taxon>
        <taxon>Euarchontoglires</taxon>
        <taxon>Primates</taxon>
        <taxon>Haplorrhini</taxon>
        <taxon>Platyrrhini</taxon>
        <taxon>Cebidae</taxon>
        <taxon>Callitrichinae</taxon>
        <taxon>Callithrix</taxon>
        <taxon>Callithrix</taxon>
    </lineage>
</organism>
<name>A0A8I3WUJ7_CALJA</name>
<feature type="compositionally biased region" description="Basic and acidic residues" evidence="1">
    <location>
        <begin position="190"/>
        <end position="207"/>
    </location>
</feature>
<dbReference type="PANTHER" id="PTHR12138">
    <property type="entry name" value="PRIMATE-EXPANDED PROTEIN FAMILY"/>
    <property type="match status" value="1"/>
</dbReference>
<evidence type="ECO:0000313" key="2">
    <source>
        <dbReference type="Ensembl" id="ENSCJAP00000090914.1"/>
    </source>
</evidence>
<keyword evidence="3" id="KW-1185">Reference proteome</keyword>
<protein>
    <submittedName>
        <fullName evidence="2">Uncharacterized protein</fullName>
    </submittedName>
</protein>
<proteinExistence type="predicted"/>
<dbReference type="Ensembl" id="ENSCJAT00000134714.1">
    <property type="protein sequence ID" value="ENSCJAP00000090914.1"/>
    <property type="gene ID" value="ENSCJAG00000079309.1"/>
</dbReference>
<dbReference type="GeneTree" id="ENSGT01150000286943"/>
<accession>A0A8I3WUJ7</accession>
<dbReference type="Proteomes" id="UP000008225">
    <property type="component" value="Chromosome 13"/>
</dbReference>
<reference evidence="2" key="3">
    <citation type="submission" date="2025-09" db="UniProtKB">
        <authorList>
            <consortium name="Ensembl"/>
        </authorList>
    </citation>
    <scope>IDENTIFICATION</scope>
</reference>
<evidence type="ECO:0000256" key="1">
    <source>
        <dbReference type="SAM" id="MobiDB-lite"/>
    </source>
</evidence>
<reference evidence="2" key="2">
    <citation type="submission" date="2025-08" db="UniProtKB">
        <authorList>
            <consortium name="Ensembl"/>
        </authorList>
    </citation>
    <scope>IDENTIFICATION</scope>
</reference>
<dbReference type="PANTHER" id="PTHR12138:SF162">
    <property type="entry name" value="CHROMOSOME UNDETERMINED SCAFFOLD_275, WHOLE GENOME SHOTGUN SEQUENCE"/>
    <property type="match status" value="1"/>
</dbReference>
<reference evidence="2 3" key="1">
    <citation type="submission" date="2009-03" db="EMBL/GenBank/DDBJ databases">
        <authorList>
            <person name="Warren W."/>
            <person name="Ye L."/>
            <person name="Minx P."/>
            <person name="Worley K."/>
            <person name="Gibbs R."/>
            <person name="Wilson R.K."/>
        </authorList>
    </citation>
    <scope>NUCLEOTIDE SEQUENCE [LARGE SCALE GENOMIC DNA]</scope>
</reference>
<sequence>VLRDAQKRERSPLLKALSLACIDWLSHSPGKTFLEGDGLNRRRERGKEARGAGACTHRALQREERGFHRARWRCLAFPRPRAPVSRGPQRCGRSSRPTRALCFRAEVRRRAERPLVTFSWGRRGRLKGLGGRGCGGGEVHFGPSRGSARHPLLAAGACSEEEKAAVAVASPVTAAGRVPAQGSCVPRRGARSERGGTESPRSAESHSVARLECSGVISAHCNLHLPGLSDSPASASRVAGTTGTHHHAQVIFIFLVAMAFHYVGQDGLDLLTL</sequence>
<feature type="region of interest" description="Disordered" evidence="1">
    <location>
        <begin position="179"/>
        <end position="207"/>
    </location>
</feature>
<dbReference type="AlphaFoldDB" id="A0A8I3WUJ7"/>